<dbReference type="GO" id="GO:0046872">
    <property type="term" value="F:metal ion binding"/>
    <property type="evidence" value="ECO:0007669"/>
    <property type="project" value="UniProtKB-KW"/>
</dbReference>
<dbReference type="InterPro" id="IPR051453">
    <property type="entry name" value="MBL_Glyoxalase_II"/>
</dbReference>
<protein>
    <submittedName>
        <fullName evidence="6">Glyoxylase-like metal-dependent hydrolase (Beta-lactamase superfamily II)</fullName>
    </submittedName>
</protein>
<evidence type="ECO:0000259" key="5">
    <source>
        <dbReference type="SMART" id="SM00849"/>
    </source>
</evidence>
<evidence type="ECO:0000313" key="6">
    <source>
        <dbReference type="EMBL" id="RDI62514.1"/>
    </source>
</evidence>
<keyword evidence="7" id="KW-1185">Reference proteome</keyword>
<feature type="domain" description="Metallo-beta-lactamase" evidence="5">
    <location>
        <begin position="15"/>
        <end position="195"/>
    </location>
</feature>
<organism evidence="6 7">
    <name type="scientific">Microvirga subterranea</name>
    <dbReference type="NCBI Taxonomy" id="186651"/>
    <lineage>
        <taxon>Bacteria</taxon>
        <taxon>Pseudomonadati</taxon>
        <taxon>Pseudomonadota</taxon>
        <taxon>Alphaproteobacteria</taxon>
        <taxon>Hyphomicrobiales</taxon>
        <taxon>Methylobacteriaceae</taxon>
        <taxon>Microvirga</taxon>
    </lineage>
</organism>
<dbReference type="Proteomes" id="UP000254925">
    <property type="component" value="Unassembled WGS sequence"/>
</dbReference>
<dbReference type="RefSeq" id="WP_114768623.1">
    <property type="nucleotide sequence ID" value="NZ_QQBB01000001.1"/>
</dbReference>
<evidence type="ECO:0000256" key="2">
    <source>
        <dbReference type="ARBA" id="ARBA00022723"/>
    </source>
</evidence>
<evidence type="ECO:0000256" key="3">
    <source>
        <dbReference type="ARBA" id="ARBA00022801"/>
    </source>
</evidence>
<dbReference type="SMART" id="SM00849">
    <property type="entry name" value="Lactamase_B"/>
    <property type="match status" value="1"/>
</dbReference>
<dbReference type="GO" id="GO:0016787">
    <property type="term" value="F:hydrolase activity"/>
    <property type="evidence" value="ECO:0007669"/>
    <property type="project" value="UniProtKB-KW"/>
</dbReference>
<dbReference type="CDD" id="cd07737">
    <property type="entry name" value="YcbL-like_MBL-fold"/>
    <property type="match status" value="1"/>
</dbReference>
<dbReference type="PANTHER" id="PTHR46233:SF3">
    <property type="entry name" value="HYDROXYACYLGLUTATHIONE HYDROLASE GLOC"/>
    <property type="match status" value="1"/>
</dbReference>
<dbReference type="AlphaFoldDB" id="A0A370HZZ4"/>
<dbReference type="SUPFAM" id="SSF56281">
    <property type="entry name" value="Metallo-hydrolase/oxidoreductase"/>
    <property type="match status" value="1"/>
</dbReference>
<comment type="cofactor">
    <cofactor evidence="1">
        <name>Zn(2+)</name>
        <dbReference type="ChEBI" id="CHEBI:29105"/>
    </cofactor>
</comment>
<keyword evidence="4" id="KW-0862">Zinc</keyword>
<name>A0A370HZZ4_9HYPH</name>
<keyword evidence="3 6" id="KW-0378">Hydrolase</keyword>
<evidence type="ECO:0000256" key="1">
    <source>
        <dbReference type="ARBA" id="ARBA00001947"/>
    </source>
</evidence>
<proteinExistence type="predicted"/>
<dbReference type="EMBL" id="QQBB01000001">
    <property type="protein sequence ID" value="RDI62514.1"/>
    <property type="molecule type" value="Genomic_DNA"/>
</dbReference>
<dbReference type="PANTHER" id="PTHR46233">
    <property type="entry name" value="HYDROXYACYLGLUTATHIONE HYDROLASE GLOC"/>
    <property type="match status" value="1"/>
</dbReference>
<accession>A0A370HZZ4</accession>
<sequence>MSDIRAAIIPVTPFQQNCTLLWNDRTKKGAVIDPGGDLDRIRQAIAETGVTIEKILLTHGHIDHAGGAAELKEELGVPVEGPHEADRFLLDHLPETGRGYGLKGVRAVTPDRFLQEGDTVTVGDLTLDVLHCPGHSPGSVVFVAGPQRFAIVGDVLFQGSVGRTDLPGGDGKALLRSINEKLLPLGDDVAFICGHGPTSTIGQERQTNPFLQGEGLL</sequence>
<dbReference type="Gene3D" id="3.60.15.10">
    <property type="entry name" value="Ribonuclease Z/Hydroxyacylglutathione hydrolase-like"/>
    <property type="match status" value="1"/>
</dbReference>
<reference evidence="6 7" key="1">
    <citation type="submission" date="2018-07" db="EMBL/GenBank/DDBJ databases">
        <title>Genomic Encyclopedia of Type Strains, Phase IV (KMG-IV): sequencing the most valuable type-strain genomes for metagenomic binning, comparative biology and taxonomic classification.</title>
        <authorList>
            <person name="Goeker M."/>
        </authorList>
    </citation>
    <scope>NUCLEOTIDE SEQUENCE [LARGE SCALE GENOMIC DNA]</scope>
    <source>
        <strain evidence="6 7">DSM 14364</strain>
    </source>
</reference>
<dbReference type="InterPro" id="IPR036866">
    <property type="entry name" value="RibonucZ/Hydroxyglut_hydro"/>
</dbReference>
<evidence type="ECO:0000313" key="7">
    <source>
        <dbReference type="Proteomes" id="UP000254925"/>
    </source>
</evidence>
<evidence type="ECO:0000256" key="4">
    <source>
        <dbReference type="ARBA" id="ARBA00022833"/>
    </source>
</evidence>
<keyword evidence="2" id="KW-0479">Metal-binding</keyword>
<dbReference type="Pfam" id="PF00753">
    <property type="entry name" value="Lactamase_B"/>
    <property type="match status" value="1"/>
</dbReference>
<gene>
    <name evidence="6" type="ORF">DES45_101784</name>
</gene>
<dbReference type="InterPro" id="IPR001279">
    <property type="entry name" value="Metallo-B-lactamas"/>
</dbReference>
<comment type="caution">
    <text evidence="6">The sequence shown here is derived from an EMBL/GenBank/DDBJ whole genome shotgun (WGS) entry which is preliminary data.</text>
</comment>